<reference evidence="1" key="1">
    <citation type="submission" date="2020-08" db="EMBL/GenBank/DDBJ databases">
        <title>Genome public.</title>
        <authorList>
            <person name="Liu C."/>
            <person name="Sun Q."/>
        </authorList>
    </citation>
    <scope>NUCLEOTIDE SEQUENCE</scope>
    <source>
        <strain evidence="1">NSJ-42</strain>
    </source>
</reference>
<name>A0A8I0DML7_9CLOT</name>
<dbReference type="Proteomes" id="UP000662088">
    <property type="component" value="Unassembled WGS sequence"/>
</dbReference>
<organism evidence="1 2">
    <name type="scientific">Clostridium lentum</name>
    <dbReference type="NCBI Taxonomy" id="2763037"/>
    <lineage>
        <taxon>Bacteria</taxon>
        <taxon>Bacillati</taxon>
        <taxon>Bacillota</taxon>
        <taxon>Clostridia</taxon>
        <taxon>Eubacteriales</taxon>
        <taxon>Clostridiaceae</taxon>
        <taxon>Clostridium</taxon>
    </lineage>
</organism>
<sequence>MEILTIVFSSISIIISLYALYQSELFNIETKEINSETRKMIASNEKSISNLHISLREVMEKDSVRLKTDGLSIIKLQSYSSSYSKIVMREISKLYKVLETVKINEIDSWLNSEKESIEVALNKELTRSDYNDMETVFENVRKYGIWITVNIAGYNNMERAG</sequence>
<keyword evidence="2" id="KW-1185">Reference proteome</keyword>
<dbReference type="EMBL" id="JACOOQ010000002">
    <property type="protein sequence ID" value="MBC5639235.1"/>
    <property type="molecule type" value="Genomic_DNA"/>
</dbReference>
<evidence type="ECO:0000313" key="2">
    <source>
        <dbReference type="Proteomes" id="UP000662088"/>
    </source>
</evidence>
<dbReference type="AlphaFoldDB" id="A0A8I0DML7"/>
<dbReference type="RefSeq" id="WP_186834572.1">
    <property type="nucleotide sequence ID" value="NZ_JACOOQ010000002.1"/>
</dbReference>
<proteinExistence type="predicted"/>
<evidence type="ECO:0000313" key="1">
    <source>
        <dbReference type="EMBL" id="MBC5639235.1"/>
    </source>
</evidence>
<accession>A0A8I0DML7</accession>
<gene>
    <name evidence="1" type="ORF">H8R92_02070</name>
</gene>
<comment type="caution">
    <text evidence="1">The sequence shown here is derived from an EMBL/GenBank/DDBJ whole genome shotgun (WGS) entry which is preliminary data.</text>
</comment>
<protein>
    <submittedName>
        <fullName evidence="1">Uncharacterized protein</fullName>
    </submittedName>
</protein>